<reference evidence="1 2" key="1">
    <citation type="submission" date="2024-08" db="EMBL/GenBank/DDBJ databases">
        <title>Mycobacterium servetensis sp. nov., a novel rapid-growing mycobacterial species recovered from a human patient in Zaragoza, Spain.</title>
        <authorList>
            <person name="Tristancho-Baro A.I."/>
            <person name="Buenestado-Serrano S."/>
            <person name="Garcia De Viedma D."/>
            <person name="Milagro-Beamonte A."/>
            <person name="Burillo N."/>
            <person name="Sanz S."/>
            <person name="Lopez-Calleja A.I."/>
            <person name="Penas-Utrilla D."/>
            <person name="Guardingo M."/>
            <person name="Garcia M.J."/>
            <person name="Vinuelas-Bayon J."/>
        </authorList>
    </citation>
    <scope>NUCLEOTIDE SEQUENCE [LARGE SCALE GENOMIC DNA]</scope>
    <source>
        <strain evidence="2">HUMS_12744610</strain>
    </source>
</reference>
<evidence type="ECO:0000313" key="2">
    <source>
        <dbReference type="Proteomes" id="UP001564760"/>
    </source>
</evidence>
<proteinExistence type="predicted"/>
<name>A0ABV4C0D1_9MYCO</name>
<dbReference type="RefSeq" id="WP_369738421.1">
    <property type="nucleotide sequence ID" value="NZ_JBGEDP010000001.1"/>
</dbReference>
<keyword evidence="2" id="KW-1185">Reference proteome</keyword>
<protein>
    <recommendedName>
        <fullName evidence="3">Secreted protein</fullName>
    </recommendedName>
</protein>
<gene>
    <name evidence="1" type="ORF">AB8998_13735</name>
</gene>
<dbReference type="EMBL" id="JBGEDP010000001">
    <property type="protein sequence ID" value="MEY8015994.1"/>
    <property type="molecule type" value="Genomic_DNA"/>
</dbReference>
<comment type="caution">
    <text evidence="1">The sequence shown here is derived from an EMBL/GenBank/DDBJ whole genome shotgun (WGS) entry which is preliminary data.</text>
</comment>
<evidence type="ECO:0000313" key="1">
    <source>
        <dbReference type="EMBL" id="MEY8015994.1"/>
    </source>
</evidence>
<sequence>MATASPSEVTMMDGTRKCVVRRLVGLATSLLTATTAGARVPAHADEPVLHRVTYVVTAETRVDADIYFWDADPPGWADYSQNPYQYSPKVENSGPTGALCSIRHW</sequence>
<evidence type="ECO:0008006" key="3">
    <source>
        <dbReference type="Google" id="ProtNLM"/>
    </source>
</evidence>
<dbReference type="Proteomes" id="UP001564760">
    <property type="component" value="Unassembled WGS sequence"/>
</dbReference>
<accession>A0ABV4C0D1</accession>
<organism evidence="1 2">
    <name type="scientific">Mycobacterium servetii</name>
    <dbReference type="NCBI Taxonomy" id="3237418"/>
    <lineage>
        <taxon>Bacteria</taxon>
        <taxon>Bacillati</taxon>
        <taxon>Actinomycetota</taxon>
        <taxon>Actinomycetes</taxon>
        <taxon>Mycobacteriales</taxon>
        <taxon>Mycobacteriaceae</taxon>
        <taxon>Mycobacterium</taxon>
    </lineage>
</organism>